<dbReference type="GO" id="GO:0003848">
    <property type="term" value="F:2-amino-4-hydroxy-6-hydroxymethyldihydropteridine diphosphokinase activity"/>
    <property type="evidence" value="ECO:0007669"/>
    <property type="project" value="UniProtKB-EC"/>
</dbReference>
<evidence type="ECO:0000256" key="12">
    <source>
        <dbReference type="ARBA" id="ARBA00033413"/>
    </source>
</evidence>
<dbReference type="GO" id="GO:0005524">
    <property type="term" value="F:ATP binding"/>
    <property type="evidence" value="ECO:0007669"/>
    <property type="project" value="UniProtKB-KW"/>
</dbReference>
<comment type="function">
    <text evidence="10">Catalyzes the transfer of pyrophosphate from adenosine triphosphate (ATP) to 6-hydroxymethyl-7,8-dihydropterin, an enzymatic step in folate biosynthesis pathway.</text>
</comment>
<dbReference type="InterPro" id="IPR035907">
    <property type="entry name" value="Hppk_sf"/>
</dbReference>
<evidence type="ECO:0000256" key="11">
    <source>
        <dbReference type="ARBA" id="ARBA00029766"/>
    </source>
</evidence>
<dbReference type="GO" id="GO:0046656">
    <property type="term" value="P:folic acid biosynthetic process"/>
    <property type="evidence" value="ECO:0007669"/>
    <property type="project" value="UniProtKB-KW"/>
</dbReference>
<feature type="domain" description="7,8-dihydro-6-hydroxymethylpterin-pyrophosphokinase" evidence="13">
    <location>
        <begin position="89"/>
        <end position="100"/>
    </location>
</feature>
<reference evidence="14" key="1">
    <citation type="submission" date="2013-04" db="EMBL/GenBank/DDBJ databases">
        <authorList>
            <person name="Harkins D.M."/>
            <person name="Durkin A.S."/>
            <person name="Selengut J.D."/>
            <person name="Sanka R."/>
            <person name="DePew J."/>
            <person name="Purushe J."/>
            <person name="Ahmed A."/>
            <person name="van der Linden H."/>
            <person name="Goris M.G.A."/>
            <person name="Hartskeerl R.A."/>
            <person name="Vinetz J.M."/>
            <person name="Sutton G.G."/>
            <person name="Nelson W.C."/>
            <person name="Fouts D.E."/>
        </authorList>
    </citation>
    <scope>NUCLEOTIDE SEQUENCE [LARGE SCALE GENOMIC DNA]</scope>
    <source>
        <strain evidence="14">BUT 6</strain>
    </source>
</reference>
<comment type="similarity">
    <text evidence="2">Belongs to the HPPK family.</text>
</comment>
<sequence>MEHHAFICLGVNLGDREASLKEAIRRIEARSDLKILRKGTPLNTAALEVTDQPDFLNQLVEVATLLPPHDLLDILLGIENDMGRVRTKDKGPRTIDIDILSYDRLKLHEKGLHLPHHSLYTRPFIKELLEELGEGSLGDSFGNPEEEIV</sequence>
<accession>S3W286</accession>
<dbReference type="CDD" id="cd00483">
    <property type="entry name" value="HPPK"/>
    <property type="match status" value="1"/>
</dbReference>
<dbReference type="Proteomes" id="UP000014540">
    <property type="component" value="Unassembled WGS sequence"/>
</dbReference>
<dbReference type="GO" id="GO:0016301">
    <property type="term" value="F:kinase activity"/>
    <property type="evidence" value="ECO:0007669"/>
    <property type="project" value="UniProtKB-KW"/>
</dbReference>
<evidence type="ECO:0000256" key="6">
    <source>
        <dbReference type="ARBA" id="ARBA00022741"/>
    </source>
</evidence>
<dbReference type="RefSeq" id="WP_016550865.1">
    <property type="nucleotide sequence ID" value="NZ_AKWZ02000010.1"/>
</dbReference>
<dbReference type="PROSITE" id="PS00794">
    <property type="entry name" value="HPPK"/>
    <property type="match status" value="1"/>
</dbReference>
<name>S3W286_9LEPT</name>
<dbReference type="InterPro" id="IPR000550">
    <property type="entry name" value="Hppk"/>
</dbReference>
<dbReference type="Pfam" id="PF01288">
    <property type="entry name" value="HPPK"/>
    <property type="match status" value="1"/>
</dbReference>
<dbReference type="UniPathway" id="UPA00077">
    <property type="reaction ID" value="UER00155"/>
</dbReference>
<dbReference type="EMBL" id="AKWZ02000010">
    <property type="protein sequence ID" value="EPG74412.1"/>
    <property type="molecule type" value="Genomic_DNA"/>
</dbReference>
<dbReference type="SUPFAM" id="SSF55083">
    <property type="entry name" value="6-hydroxymethyl-7,8-dihydropterin pyrophosphokinase, HPPK"/>
    <property type="match status" value="1"/>
</dbReference>
<keyword evidence="9" id="KW-0289">Folate biosynthesis</keyword>
<evidence type="ECO:0000256" key="3">
    <source>
        <dbReference type="ARBA" id="ARBA00013253"/>
    </source>
</evidence>
<keyword evidence="8" id="KW-0067">ATP-binding</keyword>
<evidence type="ECO:0000256" key="9">
    <source>
        <dbReference type="ARBA" id="ARBA00022909"/>
    </source>
</evidence>
<dbReference type="NCBIfam" id="TIGR01498">
    <property type="entry name" value="folK"/>
    <property type="match status" value="1"/>
</dbReference>
<dbReference type="EC" id="2.7.6.3" evidence="3"/>
<evidence type="ECO:0000256" key="4">
    <source>
        <dbReference type="ARBA" id="ARBA00016218"/>
    </source>
</evidence>
<evidence type="ECO:0000256" key="7">
    <source>
        <dbReference type="ARBA" id="ARBA00022777"/>
    </source>
</evidence>
<keyword evidence="5 14" id="KW-0808">Transferase</keyword>
<dbReference type="AlphaFoldDB" id="S3W286"/>
<evidence type="ECO:0000313" key="15">
    <source>
        <dbReference type="Proteomes" id="UP000014540"/>
    </source>
</evidence>
<evidence type="ECO:0000256" key="10">
    <source>
        <dbReference type="ARBA" id="ARBA00029409"/>
    </source>
</evidence>
<dbReference type="Gene3D" id="3.30.70.560">
    <property type="entry name" value="7,8-Dihydro-6-hydroxymethylpterin-pyrophosphokinase HPPK"/>
    <property type="match status" value="1"/>
</dbReference>
<comment type="pathway">
    <text evidence="1">Cofactor biosynthesis; tetrahydrofolate biosynthesis; 2-amino-4-hydroxy-6-hydroxymethyl-7,8-dihydropteridine diphosphate from 7,8-dihydroneopterin triphosphate: step 4/4.</text>
</comment>
<evidence type="ECO:0000313" key="14">
    <source>
        <dbReference type="EMBL" id="EPG74412.1"/>
    </source>
</evidence>
<protein>
    <recommendedName>
        <fullName evidence="4">2-amino-4-hydroxy-6-hydroxymethyldihydropteridine pyrophosphokinase</fullName>
        <ecNumber evidence="3">2.7.6.3</ecNumber>
    </recommendedName>
    <alternativeName>
        <fullName evidence="11">6-hydroxymethyl-7,8-dihydropterin pyrophosphokinase</fullName>
    </alternativeName>
    <alternativeName>
        <fullName evidence="12">7,8-dihydro-6-hydroxymethylpterin-pyrophosphokinase</fullName>
    </alternativeName>
</protein>
<keyword evidence="7" id="KW-0418">Kinase</keyword>
<evidence type="ECO:0000256" key="8">
    <source>
        <dbReference type="ARBA" id="ARBA00022840"/>
    </source>
</evidence>
<dbReference type="STRING" id="1193011.LEP1GSC058_3078"/>
<evidence type="ECO:0000256" key="1">
    <source>
        <dbReference type="ARBA" id="ARBA00005051"/>
    </source>
</evidence>
<dbReference type="GO" id="GO:0046654">
    <property type="term" value="P:tetrahydrofolate biosynthetic process"/>
    <property type="evidence" value="ECO:0007669"/>
    <property type="project" value="UniProtKB-UniPathway"/>
</dbReference>
<evidence type="ECO:0000256" key="2">
    <source>
        <dbReference type="ARBA" id="ARBA00005810"/>
    </source>
</evidence>
<dbReference type="OrthoDB" id="9808041at2"/>
<keyword evidence="6" id="KW-0547">Nucleotide-binding</keyword>
<proteinExistence type="inferred from homology"/>
<keyword evidence="15" id="KW-1185">Reference proteome</keyword>
<comment type="caution">
    <text evidence="14">The sequence shown here is derived from an EMBL/GenBank/DDBJ whole genome shotgun (WGS) entry which is preliminary data.</text>
</comment>
<gene>
    <name evidence="14" type="primary">folK</name>
    <name evidence="14" type="ORF">LEP1GSC058_3078</name>
</gene>
<dbReference type="PANTHER" id="PTHR43071">
    <property type="entry name" value="2-AMINO-4-HYDROXY-6-HYDROXYMETHYLDIHYDROPTERIDINE PYROPHOSPHOKINASE"/>
    <property type="match status" value="1"/>
</dbReference>
<organism evidence="14 15">
    <name type="scientific">Leptospira fainei serovar Hurstbridge str. BUT 6</name>
    <dbReference type="NCBI Taxonomy" id="1193011"/>
    <lineage>
        <taxon>Bacteria</taxon>
        <taxon>Pseudomonadati</taxon>
        <taxon>Spirochaetota</taxon>
        <taxon>Spirochaetia</taxon>
        <taxon>Leptospirales</taxon>
        <taxon>Leptospiraceae</taxon>
        <taxon>Leptospira</taxon>
    </lineage>
</organism>
<evidence type="ECO:0000256" key="5">
    <source>
        <dbReference type="ARBA" id="ARBA00022679"/>
    </source>
</evidence>
<evidence type="ECO:0000259" key="13">
    <source>
        <dbReference type="PROSITE" id="PS00794"/>
    </source>
</evidence>
<dbReference type="PANTHER" id="PTHR43071:SF1">
    <property type="entry name" value="2-AMINO-4-HYDROXY-6-HYDROXYMETHYLDIHYDROPTERIDINE PYROPHOSPHOKINASE"/>
    <property type="match status" value="1"/>
</dbReference>